<dbReference type="AlphaFoldDB" id="A0A7S4QDF7"/>
<evidence type="ECO:0000313" key="3">
    <source>
        <dbReference type="EMBL" id="CAE4580182.1"/>
    </source>
</evidence>
<name>A0A7S4QDF7_9STRA</name>
<dbReference type="PANTHER" id="PTHR24153:SF8">
    <property type="entry name" value="FORKED, ISOFORM F"/>
    <property type="match status" value="1"/>
</dbReference>
<dbReference type="Gene3D" id="1.25.40.20">
    <property type="entry name" value="Ankyrin repeat-containing domain"/>
    <property type="match status" value="1"/>
</dbReference>
<organism evidence="3">
    <name type="scientific">Ditylum brightwellii</name>
    <dbReference type="NCBI Taxonomy" id="49249"/>
    <lineage>
        <taxon>Eukaryota</taxon>
        <taxon>Sar</taxon>
        <taxon>Stramenopiles</taxon>
        <taxon>Ochrophyta</taxon>
        <taxon>Bacillariophyta</taxon>
        <taxon>Mediophyceae</taxon>
        <taxon>Lithodesmiophycidae</taxon>
        <taxon>Lithodesmiales</taxon>
        <taxon>Lithodesmiaceae</taxon>
        <taxon>Ditylum</taxon>
    </lineage>
</organism>
<accession>A0A7S4QDF7</accession>
<keyword evidence="2" id="KW-0040">ANK repeat</keyword>
<sequence>MSDEKFFALLDFLKRKLLSSNKLCELLDIGINNEDDAQNLERDAIIREVKHNPYSAEFMYAFSSGRCFPLHQAIKLGAPPDVVAALCSRAALNDTDNKPFEYAIRHKASVGVVMFLLQKQTEALGMIGDQEKADALRAACINQSPYEVVSLLVNIWPDVGEMNYYGRYTPLHIACHCKSSFDVVSLLVDTWPSALQKKEYNGWTPLHVACRNKSPLNVVTLLVNAWPDALQQKTKFGETPLHLACQHQAPLDVILLLLFTYPDATNEKNDLGETPYTMILGCGVDSNTLTRLNNLIPNETINFFFGIHWWNGVYSVFDKHPALIQTLDLPTYVMADFFSVLRRKCKLTTMWDAIRNKQDLLAGV</sequence>
<dbReference type="InterPro" id="IPR002110">
    <property type="entry name" value="Ankyrin_rpt"/>
</dbReference>
<dbReference type="GO" id="GO:0005737">
    <property type="term" value="C:cytoplasm"/>
    <property type="evidence" value="ECO:0007669"/>
    <property type="project" value="TreeGrafter"/>
</dbReference>
<dbReference type="SUPFAM" id="SSF48403">
    <property type="entry name" value="Ankyrin repeat"/>
    <property type="match status" value="1"/>
</dbReference>
<gene>
    <name evidence="3" type="ORF">DBRI00130_LOCUS1170</name>
</gene>
<dbReference type="InterPro" id="IPR052420">
    <property type="entry name" value="Espin/Espin-like"/>
</dbReference>
<dbReference type="Pfam" id="PF12796">
    <property type="entry name" value="Ank_2"/>
    <property type="match status" value="1"/>
</dbReference>
<reference evidence="3" key="1">
    <citation type="submission" date="2021-01" db="EMBL/GenBank/DDBJ databases">
        <authorList>
            <person name="Corre E."/>
            <person name="Pelletier E."/>
            <person name="Niang G."/>
            <person name="Scheremetjew M."/>
            <person name="Finn R."/>
            <person name="Kale V."/>
            <person name="Holt S."/>
            <person name="Cochrane G."/>
            <person name="Meng A."/>
            <person name="Brown T."/>
            <person name="Cohen L."/>
        </authorList>
    </citation>
    <scope>NUCLEOTIDE SEQUENCE</scope>
    <source>
        <strain evidence="3">GSO104</strain>
    </source>
</reference>
<dbReference type="Pfam" id="PF00023">
    <property type="entry name" value="Ank"/>
    <property type="match status" value="1"/>
</dbReference>
<dbReference type="InterPro" id="IPR036770">
    <property type="entry name" value="Ankyrin_rpt-contain_sf"/>
</dbReference>
<dbReference type="EMBL" id="HBNS01001460">
    <property type="protein sequence ID" value="CAE4580182.1"/>
    <property type="molecule type" value="Transcribed_RNA"/>
</dbReference>
<proteinExistence type="predicted"/>
<dbReference type="PANTHER" id="PTHR24153">
    <property type="entry name" value="ESPIN"/>
    <property type="match status" value="1"/>
</dbReference>
<keyword evidence="1" id="KW-0677">Repeat</keyword>
<dbReference type="SMART" id="SM00248">
    <property type="entry name" value="ANK"/>
    <property type="match status" value="3"/>
</dbReference>
<protein>
    <submittedName>
        <fullName evidence="3">Uncharacterized protein</fullName>
    </submittedName>
</protein>
<evidence type="ECO:0000256" key="2">
    <source>
        <dbReference type="ARBA" id="ARBA00023043"/>
    </source>
</evidence>
<dbReference type="GO" id="GO:0051017">
    <property type="term" value="P:actin filament bundle assembly"/>
    <property type="evidence" value="ECO:0007669"/>
    <property type="project" value="TreeGrafter"/>
</dbReference>
<evidence type="ECO:0000256" key="1">
    <source>
        <dbReference type="ARBA" id="ARBA00022737"/>
    </source>
</evidence>
<dbReference type="GO" id="GO:0051015">
    <property type="term" value="F:actin filament binding"/>
    <property type="evidence" value="ECO:0007669"/>
    <property type="project" value="TreeGrafter"/>
</dbReference>